<dbReference type="PANTHER" id="PTHR47944">
    <property type="entry name" value="CYTOCHROME P450 98A9"/>
    <property type="match status" value="1"/>
</dbReference>
<dbReference type="GO" id="GO:0004497">
    <property type="term" value="F:monooxygenase activity"/>
    <property type="evidence" value="ECO:0007669"/>
    <property type="project" value="UniProtKB-KW"/>
</dbReference>
<keyword evidence="11" id="KW-0472">Membrane</keyword>
<dbReference type="InterPro" id="IPR001128">
    <property type="entry name" value="Cyt_P450"/>
</dbReference>
<evidence type="ECO:0000313" key="14">
    <source>
        <dbReference type="EMBL" id="KAF7835991.1"/>
    </source>
</evidence>
<feature type="binding site" description="axial binding residue" evidence="12">
    <location>
        <position position="454"/>
    </location>
    <ligand>
        <name>heme</name>
        <dbReference type="ChEBI" id="CHEBI:30413"/>
    </ligand>
    <ligandPart>
        <name>Fe</name>
        <dbReference type="ChEBI" id="CHEBI:18248"/>
    </ligandPart>
</feature>
<evidence type="ECO:0000256" key="2">
    <source>
        <dbReference type="ARBA" id="ARBA00004167"/>
    </source>
</evidence>
<keyword evidence="9 12" id="KW-0408">Iron</keyword>
<evidence type="ECO:0000256" key="12">
    <source>
        <dbReference type="PIRSR" id="PIRSR602401-1"/>
    </source>
</evidence>
<evidence type="ECO:0000256" key="11">
    <source>
        <dbReference type="ARBA" id="ARBA00023136"/>
    </source>
</evidence>
<protein>
    <submittedName>
        <fullName evidence="14">Beta-amyrin 24-hydroxylase</fullName>
    </submittedName>
</protein>
<name>A0A835C9Y1_9FABA</name>
<dbReference type="InterPro" id="IPR002401">
    <property type="entry name" value="Cyt_P450_E_grp-I"/>
</dbReference>
<evidence type="ECO:0000256" key="4">
    <source>
        <dbReference type="ARBA" id="ARBA00022617"/>
    </source>
</evidence>
<dbReference type="SUPFAM" id="SSF48264">
    <property type="entry name" value="Cytochrome P450"/>
    <property type="match status" value="1"/>
</dbReference>
<dbReference type="Proteomes" id="UP000634136">
    <property type="component" value="Unassembled WGS sequence"/>
</dbReference>
<keyword evidence="7" id="KW-1133">Transmembrane helix</keyword>
<comment type="similarity">
    <text evidence="3 13">Belongs to the cytochrome P450 family.</text>
</comment>
<keyword evidence="6 12" id="KW-0479">Metal-binding</keyword>
<dbReference type="FunFam" id="1.10.630.10:FF:000019">
    <property type="entry name" value="Cytochrome P450 family protein"/>
    <property type="match status" value="1"/>
</dbReference>
<comment type="caution">
    <text evidence="14">The sequence shown here is derived from an EMBL/GenBank/DDBJ whole genome shotgun (WGS) entry which is preliminary data.</text>
</comment>
<dbReference type="GO" id="GO:0020037">
    <property type="term" value="F:heme binding"/>
    <property type="evidence" value="ECO:0007669"/>
    <property type="project" value="InterPro"/>
</dbReference>
<gene>
    <name evidence="14" type="ORF">G2W53_010850</name>
</gene>
<keyword evidence="4 12" id="KW-0349">Heme</keyword>
<keyword evidence="10 13" id="KW-0503">Monooxygenase</keyword>
<evidence type="ECO:0000256" key="3">
    <source>
        <dbReference type="ARBA" id="ARBA00010617"/>
    </source>
</evidence>
<evidence type="ECO:0000256" key="1">
    <source>
        <dbReference type="ARBA" id="ARBA00001971"/>
    </source>
</evidence>
<evidence type="ECO:0000256" key="10">
    <source>
        <dbReference type="ARBA" id="ARBA00023033"/>
    </source>
</evidence>
<dbReference type="Pfam" id="PF00067">
    <property type="entry name" value="p450"/>
    <property type="match status" value="1"/>
</dbReference>
<dbReference type="PRINTS" id="PR00385">
    <property type="entry name" value="P450"/>
</dbReference>
<dbReference type="InterPro" id="IPR017972">
    <property type="entry name" value="Cyt_P450_CS"/>
</dbReference>
<accession>A0A835C9Y1</accession>
<evidence type="ECO:0000313" key="15">
    <source>
        <dbReference type="Proteomes" id="UP000634136"/>
    </source>
</evidence>
<keyword evidence="8 13" id="KW-0560">Oxidoreductase</keyword>
<comment type="cofactor">
    <cofactor evidence="1 12">
        <name>heme</name>
        <dbReference type="ChEBI" id="CHEBI:30413"/>
    </cofactor>
</comment>
<sequence length="518" mass="58767">MLDFKSTMLLLFFVWLISISLIKTLFFTKTQSSLKLPHGPPLALPLIGHLYLFRSLIIHQALSNLSTKYGPLFKVKLGSKLFIVASTPEMAKQILKTNEEFCPNRPGLIVTEYLTYGASDYIFIPYGPYWRFMKKICMNELLSGRTIQQFVWIREEEIEAFLRLILQHTFTGKPLQIRKELMRLTNNVISRMTMGKCAGTNDGVGGGMSKVAQEVGALIGTFNLGDYVGFLRKLGVQAIGRKVKEVHEKLDTMLEEVMGEHEEARKMMKIMGDHKGERRKDLVEILLDLMEAENSEMKLTRESAKAFVLEMFVAGTNSSASLVEWALAELIRNPKIFSKAREEIDSVVGKNRVVKESDIPNLPYLQAIVKETLRLHPPGPLIPRETTRSFKIGEYDVPSSSTLVVNVWAIGRDPNYWDNPLEYWPERFLAKDENLDVRGQNYKFLPFGSGRRGCPGASFALLVVQITLASMIQCFDWNVVNFGEKKDNEIDMAEDDGVTLFLAKPLLCRPVPHFVPFS</sequence>
<dbReference type="PROSITE" id="PS00086">
    <property type="entry name" value="CYTOCHROME_P450"/>
    <property type="match status" value="1"/>
</dbReference>
<evidence type="ECO:0000256" key="8">
    <source>
        <dbReference type="ARBA" id="ARBA00023002"/>
    </source>
</evidence>
<dbReference type="InterPro" id="IPR036396">
    <property type="entry name" value="Cyt_P450_sf"/>
</dbReference>
<dbReference type="EMBL" id="JAAIUW010000004">
    <property type="protein sequence ID" value="KAF7835991.1"/>
    <property type="molecule type" value="Genomic_DNA"/>
</dbReference>
<proteinExistence type="inferred from homology"/>
<organism evidence="14 15">
    <name type="scientific">Senna tora</name>
    <dbReference type="NCBI Taxonomy" id="362788"/>
    <lineage>
        <taxon>Eukaryota</taxon>
        <taxon>Viridiplantae</taxon>
        <taxon>Streptophyta</taxon>
        <taxon>Embryophyta</taxon>
        <taxon>Tracheophyta</taxon>
        <taxon>Spermatophyta</taxon>
        <taxon>Magnoliopsida</taxon>
        <taxon>eudicotyledons</taxon>
        <taxon>Gunneridae</taxon>
        <taxon>Pentapetalae</taxon>
        <taxon>rosids</taxon>
        <taxon>fabids</taxon>
        <taxon>Fabales</taxon>
        <taxon>Fabaceae</taxon>
        <taxon>Caesalpinioideae</taxon>
        <taxon>Cassia clade</taxon>
        <taxon>Senna</taxon>
    </lineage>
</organism>
<dbReference type="PRINTS" id="PR00463">
    <property type="entry name" value="EP450I"/>
</dbReference>
<reference evidence="14" key="1">
    <citation type="submission" date="2020-09" db="EMBL/GenBank/DDBJ databases">
        <title>Genome-Enabled Discovery of Anthraquinone Biosynthesis in Senna tora.</title>
        <authorList>
            <person name="Kang S.-H."/>
            <person name="Pandey R.P."/>
            <person name="Lee C.-M."/>
            <person name="Sim J.-S."/>
            <person name="Jeong J.-T."/>
            <person name="Choi B.-S."/>
            <person name="Jung M."/>
            <person name="Ginzburg D."/>
            <person name="Zhao K."/>
            <person name="Won S.Y."/>
            <person name="Oh T.-J."/>
            <person name="Yu Y."/>
            <person name="Kim N.-H."/>
            <person name="Lee O.R."/>
            <person name="Lee T.-H."/>
            <person name="Bashyal P."/>
            <person name="Kim T.-S."/>
            <person name="Lee W.-H."/>
            <person name="Kawkins C."/>
            <person name="Kim C.-K."/>
            <person name="Kim J.S."/>
            <person name="Ahn B.O."/>
            <person name="Rhee S.Y."/>
            <person name="Sohng J.K."/>
        </authorList>
    </citation>
    <scope>NUCLEOTIDE SEQUENCE</scope>
    <source>
        <tissue evidence="14">Leaf</tissue>
    </source>
</reference>
<evidence type="ECO:0000256" key="7">
    <source>
        <dbReference type="ARBA" id="ARBA00022989"/>
    </source>
</evidence>
<keyword evidence="5" id="KW-0812">Transmembrane</keyword>
<keyword evidence="15" id="KW-1185">Reference proteome</keyword>
<dbReference type="OrthoDB" id="1103324at2759"/>
<evidence type="ECO:0000256" key="9">
    <source>
        <dbReference type="ARBA" id="ARBA00023004"/>
    </source>
</evidence>
<dbReference type="Gene3D" id="1.10.630.10">
    <property type="entry name" value="Cytochrome P450"/>
    <property type="match status" value="1"/>
</dbReference>
<evidence type="ECO:0000256" key="5">
    <source>
        <dbReference type="ARBA" id="ARBA00022692"/>
    </source>
</evidence>
<dbReference type="AlphaFoldDB" id="A0A835C9Y1"/>
<dbReference type="GO" id="GO:0016705">
    <property type="term" value="F:oxidoreductase activity, acting on paired donors, with incorporation or reduction of molecular oxygen"/>
    <property type="evidence" value="ECO:0007669"/>
    <property type="project" value="InterPro"/>
</dbReference>
<comment type="subcellular location">
    <subcellularLocation>
        <location evidence="2">Membrane</location>
        <topology evidence="2">Single-pass membrane protein</topology>
    </subcellularLocation>
</comment>
<evidence type="ECO:0000256" key="6">
    <source>
        <dbReference type="ARBA" id="ARBA00022723"/>
    </source>
</evidence>
<dbReference type="GO" id="GO:0016020">
    <property type="term" value="C:membrane"/>
    <property type="evidence" value="ECO:0007669"/>
    <property type="project" value="UniProtKB-SubCell"/>
</dbReference>
<dbReference type="GO" id="GO:0005506">
    <property type="term" value="F:iron ion binding"/>
    <property type="evidence" value="ECO:0007669"/>
    <property type="project" value="InterPro"/>
</dbReference>
<dbReference type="PANTHER" id="PTHR47944:SF17">
    <property type="entry name" value="3,9-DIHYDROXYPTEROCARPAN 6A-MONOOXYGENASE"/>
    <property type="match status" value="1"/>
</dbReference>
<evidence type="ECO:0000256" key="13">
    <source>
        <dbReference type="RuleBase" id="RU000461"/>
    </source>
</evidence>